<evidence type="ECO:0000256" key="1">
    <source>
        <dbReference type="SAM" id="Phobius"/>
    </source>
</evidence>
<feature type="transmembrane region" description="Helical" evidence="1">
    <location>
        <begin position="931"/>
        <end position="954"/>
    </location>
</feature>
<dbReference type="Pfam" id="PF00226">
    <property type="entry name" value="DnaJ"/>
    <property type="match status" value="1"/>
</dbReference>
<dbReference type="OrthoDB" id="66964at2759"/>
<dbReference type="PANTHER" id="PTHR24074">
    <property type="entry name" value="CO-CHAPERONE PROTEIN DJLA"/>
    <property type="match status" value="1"/>
</dbReference>
<feature type="transmembrane region" description="Helical" evidence="1">
    <location>
        <begin position="586"/>
        <end position="611"/>
    </location>
</feature>
<dbReference type="InterPro" id="IPR036869">
    <property type="entry name" value="J_dom_sf"/>
</dbReference>
<reference evidence="3" key="1">
    <citation type="submission" date="2013-12" db="EMBL/GenBank/DDBJ databases">
        <title>The Genome Sequence of Aphanomyces invadans NJM9701.</title>
        <authorList>
            <consortium name="The Broad Institute Genomics Platform"/>
            <person name="Russ C."/>
            <person name="Tyler B."/>
            <person name="van West P."/>
            <person name="Dieguez-Uribeondo J."/>
            <person name="Young S.K."/>
            <person name="Zeng Q."/>
            <person name="Gargeya S."/>
            <person name="Fitzgerald M."/>
            <person name="Abouelleil A."/>
            <person name="Alvarado L."/>
            <person name="Chapman S.B."/>
            <person name="Gainer-Dewar J."/>
            <person name="Goldberg J."/>
            <person name="Griggs A."/>
            <person name="Gujja S."/>
            <person name="Hansen M."/>
            <person name="Howarth C."/>
            <person name="Imamovic A."/>
            <person name="Ireland A."/>
            <person name="Larimer J."/>
            <person name="McCowan C."/>
            <person name="Murphy C."/>
            <person name="Pearson M."/>
            <person name="Poon T.W."/>
            <person name="Priest M."/>
            <person name="Roberts A."/>
            <person name="Saif S."/>
            <person name="Shea T."/>
            <person name="Sykes S."/>
            <person name="Wortman J."/>
            <person name="Nusbaum C."/>
            <person name="Birren B."/>
        </authorList>
    </citation>
    <scope>NUCLEOTIDE SEQUENCE [LARGE SCALE GENOMIC DNA]</scope>
    <source>
        <strain evidence="3">NJM9701</strain>
    </source>
</reference>
<keyword evidence="1" id="KW-1133">Transmembrane helix</keyword>
<name>A0A024TB93_9STRA</name>
<dbReference type="CDD" id="cd06257">
    <property type="entry name" value="DnaJ"/>
    <property type="match status" value="1"/>
</dbReference>
<dbReference type="SMART" id="SM00271">
    <property type="entry name" value="DnaJ"/>
    <property type="match status" value="1"/>
</dbReference>
<dbReference type="STRING" id="157072.A0A024TB93"/>
<dbReference type="PROSITE" id="PS50076">
    <property type="entry name" value="DNAJ_2"/>
    <property type="match status" value="1"/>
</dbReference>
<dbReference type="Gene3D" id="1.10.287.110">
    <property type="entry name" value="DnaJ domain"/>
    <property type="match status" value="1"/>
</dbReference>
<dbReference type="InterPro" id="IPR001623">
    <property type="entry name" value="DnaJ_domain"/>
</dbReference>
<dbReference type="GeneID" id="20091183"/>
<dbReference type="InterPro" id="IPR050817">
    <property type="entry name" value="DjlA_DnaK_co-chaperone"/>
</dbReference>
<proteinExistence type="predicted"/>
<dbReference type="eggNOG" id="KOG0714">
    <property type="taxonomic scope" value="Eukaryota"/>
</dbReference>
<dbReference type="SUPFAM" id="SSF46565">
    <property type="entry name" value="Chaperone J-domain"/>
    <property type="match status" value="1"/>
</dbReference>
<keyword evidence="1" id="KW-0472">Membrane</keyword>
<gene>
    <name evidence="3" type="ORF">H310_14133</name>
</gene>
<dbReference type="RefSeq" id="XP_008880150.1">
    <property type="nucleotide sequence ID" value="XM_008881928.1"/>
</dbReference>
<sequence>MGRATALWCSTGVTEEQVGNAAVLCAAIASDDILTFLESDPSTATLSDDLALPSLLRFDDFVLIESELSVFCCIKPTPFPQQLLDITERQATFWYGGRVHTAFHKQAKRILQLLRRPHDPLTRQSLLDIVHGKGKTLVLCGHAATGSTAHMCFLGLVYASLPRALQLTLEAIDDARMRESNASTSRACPPSLLAQRDLLLTEIPTQDIGVRSIAFGSPCIATSDVSIVLASTKLAPHMVTIVNEFDCVPNIFDIAQTASLVSTTTSRFVEVSRALGFVLKLLPTVSRVVSTAPVTAASSPMAQFALSYYADQTWHLVHKTFRTFQTRIIHNAKWTACMQDLRPVGTYAFLTKDSLSVTHVDDSTVVAVKLRKAMQAVSTFALRQHVMPSYVMQVSKRVAQGCTVEMNHYERLHIAPDATVKEVRAAYKSHALKWHPDRWTTPADRDKATIHFKLLAEAHEVLTDPDARAAYDKQLQQQADNHAKGTWGDEFLQRGTVHGTSLDDALRVFRLAQDKWNTMTWGFSNSNGVLVVPKSNPRFNPNNHDNLFAVDKMRVVRADKSVTYVASDDMLATDQAATTHPSSGSFAMAASAVGGAVVVSAGMAVAVHAWTKYNDNTRRRRQAEAVRRMPFPLLQQLLMDKGSHGTALARGGGGDVRLSHQRQLVQPNDAVVAAHAPPSQHTTLMDEFYDCLDDVGWATTQEQAEDEFFECLATLEGVDLSVKAALYPNGAFVSTPFGVGTVIDRREVPVAHYVVELPMGCLSYVDADQVDRGAAAMLSYKEHQLDMLRSRLADQVVVAYGLQTSSNDGATLGSMVSAGQCAAVDSGVKAASGVALATGLRRVIPGLRGVAAPLTVAAILVDIGKDYLEFRQKKPRTSASERLSMQAFWLKAGHHVASGTVAAAGATLGLYGVATTVGYWTGAAAMGPVGLVAATGGAVVGSVLGYAAGASLYASSTKEHFSSLQQATAEIDRLEVGAKVLFTQYDPDATGQISKADCKLLIRQVFANEGDPGYVQAVTTFDSTDEDSVVPWAVFWEWVSTEAIEKLDAMEKARHVDNVEPAHRASWWLHYQRYFNFANVPPTLARPCDASCSIYPSVLTVLAFKPRQPIETEQADDNPRACLIELAQVDALVESDRLSCDEAYCLKLYMQSTDDATRNHARSTIRTLQREWAHENHGMISTAFEAGSDETHADEVEQLDVLCSLLSHRALGRLLVDNHVRVPPNPSHSQLHGLALTHLTPRVTSP</sequence>
<dbReference type="InterPro" id="IPR018253">
    <property type="entry name" value="DnaJ_domain_CS"/>
</dbReference>
<dbReference type="VEuPathDB" id="FungiDB:H310_14133"/>
<feature type="transmembrane region" description="Helical" evidence="1">
    <location>
        <begin position="892"/>
        <end position="911"/>
    </location>
</feature>
<evidence type="ECO:0000313" key="3">
    <source>
        <dbReference type="EMBL" id="ETV91313.1"/>
    </source>
</evidence>
<dbReference type="Gene3D" id="3.40.50.1820">
    <property type="entry name" value="alpha/beta hydrolase"/>
    <property type="match status" value="1"/>
</dbReference>
<keyword evidence="1" id="KW-0812">Transmembrane</keyword>
<dbReference type="EMBL" id="KI914012">
    <property type="protein sequence ID" value="ETV91313.1"/>
    <property type="molecule type" value="Genomic_DNA"/>
</dbReference>
<feature type="domain" description="J" evidence="2">
    <location>
        <begin position="407"/>
        <end position="475"/>
    </location>
</feature>
<dbReference type="AlphaFoldDB" id="A0A024TB93"/>
<organism evidence="3">
    <name type="scientific">Aphanomyces invadans</name>
    <dbReference type="NCBI Taxonomy" id="157072"/>
    <lineage>
        <taxon>Eukaryota</taxon>
        <taxon>Sar</taxon>
        <taxon>Stramenopiles</taxon>
        <taxon>Oomycota</taxon>
        <taxon>Saprolegniomycetes</taxon>
        <taxon>Saprolegniales</taxon>
        <taxon>Verrucalvaceae</taxon>
        <taxon>Aphanomyces</taxon>
    </lineage>
</organism>
<dbReference type="PRINTS" id="PR00625">
    <property type="entry name" value="JDOMAIN"/>
</dbReference>
<evidence type="ECO:0000259" key="2">
    <source>
        <dbReference type="PROSITE" id="PS50076"/>
    </source>
</evidence>
<dbReference type="PROSITE" id="PS00636">
    <property type="entry name" value="DNAJ_1"/>
    <property type="match status" value="1"/>
</dbReference>
<protein>
    <recommendedName>
        <fullName evidence="2">J domain-containing protein</fullName>
    </recommendedName>
</protein>
<dbReference type="InterPro" id="IPR029058">
    <property type="entry name" value="AB_hydrolase_fold"/>
</dbReference>
<accession>A0A024TB93</accession>